<dbReference type="Gene3D" id="2.60.40.3110">
    <property type="match status" value="1"/>
</dbReference>
<dbReference type="GO" id="GO:0015473">
    <property type="term" value="F:fimbrial usher porin activity"/>
    <property type="evidence" value="ECO:0007669"/>
    <property type="project" value="InterPro"/>
</dbReference>
<keyword evidence="6" id="KW-0732">Signal</keyword>
<gene>
    <name evidence="12" type="ORF">DM43_660</name>
</gene>
<feature type="domain" description="PapC N-terminal" evidence="11">
    <location>
        <begin position="51"/>
        <end position="200"/>
    </location>
</feature>
<comment type="caution">
    <text evidence="12">The sequence shown here is derived from an EMBL/GenBank/DDBJ whole genome shotgun (WGS) entry which is preliminary data.</text>
</comment>
<dbReference type="SUPFAM" id="SSF141729">
    <property type="entry name" value="FimD N-terminal domain-like"/>
    <property type="match status" value="1"/>
</dbReference>
<evidence type="ECO:0000256" key="3">
    <source>
        <dbReference type="ARBA" id="ARBA00022448"/>
    </source>
</evidence>
<dbReference type="Gene3D" id="2.60.40.2610">
    <property type="entry name" value="Outer membrane usher protein FimD, plug domain"/>
    <property type="match status" value="1"/>
</dbReference>
<comment type="similarity">
    <text evidence="2 9">Belongs to the fimbrial export usher family.</text>
</comment>
<dbReference type="InterPro" id="IPR037224">
    <property type="entry name" value="PapC_N_sf"/>
</dbReference>
<evidence type="ECO:0000256" key="7">
    <source>
        <dbReference type="ARBA" id="ARBA00023136"/>
    </source>
</evidence>
<dbReference type="GO" id="GO:0009279">
    <property type="term" value="C:cell outer membrane"/>
    <property type="evidence" value="ECO:0007669"/>
    <property type="project" value="UniProtKB-SubCell"/>
</dbReference>
<keyword evidence="4" id="KW-1134">Transmembrane beta strand</keyword>
<dbReference type="PANTHER" id="PTHR30451">
    <property type="entry name" value="OUTER MEMBRANE USHER PROTEIN"/>
    <property type="match status" value="1"/>
</dbReference>
<dbReference type="Pfam" id="PF13953">
    <property type="entry name" value="PapC_C"/>
    <property type="match status" value="1"/>
</dbReference>
<dbReference type="Pfam" id="PF13954">
    <property type="entry name" value="PapC_N"/>
    <property type="match status" value="1"/>
</dbReference>
<reference evidence="12 13" key="1">
    <citation type="submission" date="2014-06" db="EMBL/GenBank/DDBJ databases">
        <authorList>
            <person name="Bishop-Lilly K.A."/>
            <person name="Broomall S.M."/>
            <person name="Chain P.S."/>
            <person name="Chertkov O."/>
            <person name="Coyne S.R."/>
            <person name="Daligault H.E."/>
            <person name="Davenport K.W."/>
            <person name="Erkkila T."/>
            <person name="Frey K.G."/>
            <person name="Gibbons H.S."/>
            <person name="Gu W."/>
            <person name="Jaissle J."/>
            <person name="Johnson S.L."/>
            <person name="Koroleva G.I."/>
            <person name="Ladner J.T."/>
            <person name="Lo C.-C."/>
            <person name="Minogue T.D."/>
            <person name="Munk C."/>
            <person name="Palacios G.F."/>
            <person name="Redden C.L."/>
            <person name="Rosenzweig C.N."/>
            <person name="Scholz M.B."/>
            <person name="Teshima H."/>
            <person name="Xu Y."/>
        </authorList>
    </citation>
    <scope>NUCLEOTIDE SEQUENCE [LARGE SCALE GENOMIC DNA]</scope>
    <source>
        <strain evidence="12 13">DWS 37UF10B-2</strain>
    </source>
</reference>
<dbReference type="InterPro" id="IPR025885">
    <property type="entry name" value="PapC_N"/>
</dbReference>
<organism evidence="12 13">
    <name type="scientific">Burkholderia cepacia</name>
    <name type="common">Pseudomonas cepacia</name>
    <dbReference type="NCBI Taxonomy" id="292"/>
    <lineage>
        <taxon>Bacteria</taxon>
        <taxon>Pseudomonadati</taxon>
        <taxon>Pseudomonadota</taxon>
        <taxon>Betaproteobacteria</taxon>
        <taxon>Burkholderiales</taxon>
        <taxon>Burkholderiaceae</taxon>
        <taxon>Burkholderia</taxon>
        <taxon>Burkholderia cepacia complex</taxon>
    </lineage>
</organism>
<keyword evidence="3 9" id="KW-0813">Transport</keyword>
<dbReference type="Proteomes" id="UP000029575">
    <property type="component" value="Unassembled WGS sequence"/>
</dbReference>
<dbReference type="EMBL" id="JPGD01000006">
    <property type="protein sequence ID" value="KGB93903.1"/>
    <property type="molecule type" value="Genomic_DNA"/>
</dbReference>
<dbReference type="InterPro" id="IPR043142">
    <property type="entry name" value="PapC-like_C_sf"/>
</dbReference>
<dbReference type="InterPro" id="IPR018030">
    <property type="entry name" value="Fimbrial_membr_usher_CS"/>
</dbReference>
<name>A0AA88Z2Y7_BURCE</name>
<sequence length="884" mass="93839">MISKRSNHAACSVAPRIKPLCALLLSTFATYQLDAQANDAPARPTKLAQVEFDQHFFPQGGSQSVDVSRFEKGNTVLPGTYSVDIYVNQNRVARGDVPFKVVETNMDAQACFDAKLLERVGVAWKKLTPELLARISGEGEDACLPIDELVGGATSRFDFGEQRLDLSIPQVSLARNARGYVSPELWDSGINAAMLGYNFNLYGTHNSGQGGGTQTQGYLGVNGGVNLGNWHFRHDGSFMFDSRGNRQYQDINTYVQRDLPSLASQLTLGEAYTTGELFDSTAFRGMRVASDDRMLPDSLRGYAPTVRGVANSNAKVTIRQNGMVIYETSVAPGAFEINDLYATGYGGDLDVSVQEADGSTHSFSVAYAAVPLSLRPGVSRYSFVVGALRDAQLSSHPLFAQGTWQRGLTNLLTGYGGVTVSAGYVSAMVGGAFNTPLGAIGADVTQASTALHGQGRLSGASFRLSYMKDVAQTGTNVAIAAYRYSTGGFLGLNDAMRARDLAAQNLSIENVWRQRSRASVTMSQRLGERWGQLNLTASTVNYWNRSGSDVNYTIGYNNTFRNIGYSISANRQRNAIGTADTLYYASVTIPLGKANPMTMTGNVSHESSGRTQAQTMLSGSLGTDNNLSYGVTANHASGGMGSSTTGGSVNALYRSPYAEFSGAVGTGTGYSQGSIGIRGAVVAHPGGVTLSQPLSDTIGIIEAPDADGARVINASGVRVNSRGYAVVPYLTPYSMNTVEIDPKGLSTDVELQVSSQQIAPRAGSVALLKFATVSGRSALIRAVRSDGTPLPFGAQVLDEHGAPIGSVGQASKIFARGLQDKGELTVKWGEDTSTICRIAYALPVREKGRKSTELLQVEETCASAALHVSHAPNFAPSRHAGVAQ</sequence>
<keyword evidence="8 9" id="KW-0998">Cell outer membrane</keyword>
<evidence type="ECO:0000259" key="11">
    <source>
        <dbReference type="Pfam" id="PF13954"/>
    </source>
</evidence>
<evidence type="ECO:0000256" key="2">
    <source>
        <dbReference type="ARBA" id="ARBA00008064"/>
    </source>
</evidence>
<evidence type="ECO:0000313" key="12">
    <source>
        <dbReference type="EMBL" id="KGB93903.1"/>
    </source>
</evidence>
<dbReference type="FunFam" id="2.60.40.3110:FF:000001">
    <property type="entry name" value="Putative fimbrial outer membrane usher"/>
    <property type="match status" value="1"/>
</dbReference>
<comment type="subcellular location">
    <subcellularLocation>
        <location evidence="1 9">Cell outer membrane</location>
        <topology evidence="1 9">Multi-pass membrane protein</topology>
    </subcellularLocation>
</comment>
<dbReference type="AlphaFoldDB" id="A0AA88Z2Y7"/>
<dbReference type="GO" id="GO:0009297">
    <property type="term" value="P:pilus assembly"/>
    <property type="evidence" value="ECO:0007669"/>
    <property type="project" value="InterPro"/>
</dbReference>
<evidence type="ECO:0000313" key="13">
    <source>
        <dbReference type="Proteomes" id="UP000029575"/>
    </source>
</evidence>
<dbReference type="Gene3D" id="2.60.40.2070">
    <property type="match status" value="1"/>
</dbReference>
<evidence type="ECO:0000256" key="6">
    <source>
        <dbReference type="ARBA" id="ARBA00022729"/>
    </source>
</evidence>
<keyword evidence="5 9" id="KW-0812">Transmembrane</keyword>
<evidence type="ECO:0000256" key="4">
    <source>
        <dbReference type="ARBA" id="ARBA00022452"/>
    </source>
</evidence>
<feature type="domain" description="PapC-like C-terminal" evidence="10">
    <location>
        <begin position="779"/>
        <end position="843"/>
    </location>
</feature>
<proteinExistence type="inferred from homology"/>
<evidence type="ECO:0000256" key="1">
    <source>
        <dbReference type="ARBA" id="ARBA00004571"/>
    </source>
</evidence>
<dbReference type="Gene3D" id="3.10.20.410">
    <property type="match status" value="1"/>
</dbReference>
<protein>
    <recommendedName>
        <fullName evidence="14">Fimbrial biogenesis outer membrane usher protein</fullName>
    </recommendedName>
</protein>
<keyword evidence="7 9" id="KW-0472">Membrane</keyword>
<evidence type="ECO:0008006" key="14">
    <source>
        <dbReference type="Google" id="ProtNLM"/>
    </source>
</evidence>
<evidence type="ECO:0000256" key="9">
    <source>
        <dbReference type="RuleBase" id="RU003884"/>
    </source>
</evidence>
<dbReference type="Pfam" id="PF00577">
    <property type="entry name" value="Usher"/>
    <property type="match status" value="1"/>
</dbReference>
<evidence type="ECO:0000259" key="10">
    <source>
        <dbReference type="Pfam" id="PF13953"/>
    </source>
</evidence>
<evidence type="ECO:0000256" key="5">
    <source>
        <dbReference type="ARBA" id="ARBA00022692"/>
    </source>
</evidence>
<dbReference type="PANTHER" id="PTHR30451:SF20">
    <property type="entry name" value="FIMBRIAE USHER"/>
    <property type="match status" value="1"/>
</dbReference>
<evidence type="ECO:0000256" key="8">
    <source>
        <dbReference type="ARBA" id="ARBA00023237"/>
    </source>
</evidence>
<dbReference type="InterPro" id="IPR000015">
    <property type="entry name" value="Fimb_usher"/>
</dbReference>
<dbReference type="InterPro" id="IPR042186">
    <property type="entry name" value="FimD_plug_dom"/>
</dbReference>
<accession>A0AA88Z2Y7</accession>
<dbReference type="InterPro" id="IPR025949">
    <property type="entry name" value="PapC-like_C"/>
</dbReference>
<dbReference type="RefSeq" id="WP_034204655.1">
    <property type="nucleotide sequence ID" value="NZ_KN150853.1"/>
</dbReference>
<dbReference type="PROSITE" id="PS01151">
    <property type="entry name" value="FIMBRIAL_USHER"/>
    <property type="match status" value="1"/>
</dbReference>
<keyword evidence="9" id="KW-1029">Fimbrium biogenesis</keyword>